<accession>A0A239J658</accession>
<name>A0A239J658_9RHOB</name>
<proteinExistence type="predicted"/>
<evidence type="ECO:0000259" key="3">
    <source>
        <dbReference type="Pfam" id="PF13505"/>
    </source>
</evidence>
<feature type="domain" description="Outer membrane protein beta-barrel" evidence="3">
    <location>
        <begin position="11"/>
        <end position="219"/>
    </location>
</feature>
<dbReference type="RefSeq" id="WP_089233706.1">
    <property type="nucleotide sequence ID" value="NZ_FZOY01000005.1"/>
</dbReference>
<feature type="signal peptide" evidence="2">
    <location>
        <begin position="1"/>
        <end position="23"/>
    </location>
</feature>
<sequence length="219" mass="24045">MFRFSVVALSTTAAIALAVPAAAEIELSFYTGIQDAPHSRVKGDDGDEDFNFLVDWEGKSGAMPPYYGFRATWWQSANLGYGLEFNHAKVYASDDDREEHGFSDLELTDGLNLFTANVFYRWPGQWASGRLTPYVGGGVGFAMPHVDVERGQSDTFEYQVTGPAAIVVAGASWAFNETWAVFGEYKGSWSSHDIELDNGGQLETDIITNAFNIGVSYSF</sequence>
<keyword evidence="1 2" id="KW-0732">Signal</keyword>
<dbReference type="OrthoDB" id="9810784at2"/>
<dbReference type="SUPFAM" id="SSF56925">
    <property type="entry name" value="OMPA-like"/>
    <property type="match status" value="1"/>
</dbReference>
<organism evidence="4 5">
    <name type="scientific">Tropicimonas sediminicola</name>
    <dbReference type="NCBI Taxonomy" id="1031541"/>
    <lineage>
        <taxon>Bacteria</taxon>
        <taxon>Pseudomonadati</taxon>
        <taxon>Pseudomonadota</taxon>
        <taxon>Alphaproteobacteria</taxon>
        <taxon>Rhodobacterales</taxon>
        <taxon>Roseobacteraceae</taxon>
        <taxon>Tropicimonas</taxon>
    </lineage>
</organism>
<reference evidence="4 5" key="1">
    <citation type="submission" date="2017-06" db="EMBL/GenBank/DDBJ databases">
        <authorList>
            <person name="Kim H.J."/>
            <person name="Triplett B.A."/>
        </authorList>
    </citation>
    <scope>NUCLEOTIDE SEQUENCE [LARGE SCALE GENOMIC DNA]</scope>
    <source>
        <strain evidence="4 5">DSM 29339</strain>
    </source>
</reference>
<protein>
    <submittedName>
        <fullName evidence="4">Lipid A oxidase</fullName>
    </submittedName>
</protein>
<dbReference type="EMBL" id="FZOY01000005">
    <property type="protein sequence ID" value="SNT01310.1"/>
    <property type="molecule type" value="Genomic_DNA"/>
</dbReference>
<keyword evidence="5" id="KW-1185">Reference proteome</keyword>
<dbReference type="AlphaFoldDB" id="A0A239J658"/>
<dbReference type="Proteomes" id="UP000198426">
    <property type="component" value="Unassembled WGS sequence"/>
</dbReference>
<feature type="chain" id="PRO_5012127724" evidence="2">
    <location>
        <begin position="24"/>
        <end position="219"/>
    </location>
</feature>
<evidence type="ECO:0000313" key="4">
    <source>
        <dbReference type="EMBL" id="SNT01310.1"/>
    </source>
</evidence>
<evidence type="ECO:0000313" key="5">
    <source>
        <dbReference type="Proteomes" id="UP000198426"/>
    </source>
</evidence>
<dbReference type="Gene3D" id="2.40.160.20">
    <property type="match status" value="1"/>
</dbReference>
<evidence type="ECO:0000256" key="1">
    <source>
        <dbReference type="ARBA" id="ARBA00022729"/>
    </source>
</evidence>
<gene>
    <name evidence="4" type="ORF">SAMN05421757_105121</name>
</gene>
<dbReference type="InterPro" id="IPR011250">
    <property type="entry name" value="OMP/PagP_B-barrel"/>
</dbReference>
<evidence type="ECO:0000256" key="2">
    <source>
        <dbReference type="SAM" id="SignalP"/>
    </source>
</evidence>
<dbReference type="InterPro" id="IPR027385">
    <property type="entry name" value="Beta-barrel_OMP"/>
</dbReference>
<dbReference type="Pfam" id="PF13505">
    <property type="entry name" value="OMP_b-brl"/>
    <property type="match status" value="1"/>
</dbReference>